<proteinExistence type="predicted"/>
<dbReference type="Proteomes" id="UP000229055">
    <property type="component" value="Chromosome"/>
</dbReference>
<dbReference type="AlphaFoldDB" id="A0A2D3TES5"/>
<dbReference type="RefSeq" id="WP_193432605.1">
    <property type="nucleotide sequence ID" value="NZ_CP017613.1"/>
</dbReference>
<protein>
    <submittedName>
        <fullName evidence="1">Uncharacterized protein</fullName>
    </submittedName>
</protein>
<reference evidence="2" key="1">
    <citation type="submission" date="2016-10" db="EMBL/GenBank/DDBJ databases">
        <authorList>
            <person name="Chevignon G."/>
        </authorList>
    </citation>
    <scope>NUCLEOTIDE SEQUENCE [LARGE SCALE GENOMIC DNA]</scope>
    <source>
        <strain evidence="2">ZA17</strain>
    </source>
</reference>
<name>A0A2D3TES5_9ENTR</name>
<reference evidence="2" key="2">
    <citation type="submission" date="2017-11" db="EMBL/GenBank/DDBJ databases">
        <title>PacBio sequencing of new strain of the secondary endosymbiont Candidatus Hamiltonella defensa.</title>
        <authorList>
            <person name="Strand M.R."/>
            <person name="Oliver K."/>
        </authorList>
    </citation>
    <scope>NUCLEOTIDE SEQUENCE [LARGE SCALE GENOMIC DNA]</scope>
    <source>
        <strain evidence="2">ZA17</strain>
    </source>
</reference>
<evidence type="ECO:0000313" key="1">
    <source>
        <dbReference type="EMBL" id="ATW34307.1"/>
    </source>
</evidence>
<sequence length="104" mass="11813">MTRLGGKVGAVAKPASGFLLYAGFHHNKKSENEQRLEKIESIDGVHDKTKKDNLIKKLNMSNHDIFDENKVCGSFVPYQTLSKSYGAFMAHVLLRFPFISIFYF</sequence>
<accession>A0A2D3TES5</accession>
<dbReference type="EMBL" id="CP017613">
    <property type="protein sequence ID" value="ATW34307.1"/>
    <property type="molecule type" value="Genomic_DNA"/>
</dbReference>
<organism evidence="1 2">
    <name type="scientific">Candidatus Williamhamiltonella defendens</name>
    <dbReference type="NCBI Taxonomy" id="138072"/>
    <lineage>
        <taxon>Bacteria</taxon>
        <taxon>Pseudomonadati</taxon>
        <taxon>Pseudomonadota</taxon>
        <taxon>Gammaproteobacteria</taxon>
        <taxon>Enterobacterales</taxon>
        <taxon>Enterobacteriaceae</taxon>
        <taxon>aphid secondary symbionts</taxon>
        <taxon>Candidatus Williamhamiltonella</taxon>
    </lineage>
</organism>
<gene>
    <name evidence="1" type="ORF">BJP43_08625</name>
</gene>
<evidence type="ECO:0000313" key="2">
    <source>
        <dbReference type="Proteomes" id="UP000229055"/>
    </source>
</evidence>